<protein>
    <submittedName>
        <fullName evidence="1">Uncharacterized protein</fullName>
    </submittedName>
</protein>
<name>A0ABN9TX27_9DINO</name>
<reference evidence="1" key="1">
    <citation type="submission" date="2023-10" db="EMBL/GenBank/DDBJ databases">
        <authorList>
            <person name="Chen Y."/>
            <person name="Shah S."/>
            <person name="Dougan E. K."/>
            <person name="Thang M."/>
            <person name="Chan C."/>
        </authorList>
    </citation>
    <scope>NUCLEOTIDE SEQUENCE [LARGE SCALE GENOMIC DNA]</scope>
</reference>
<evidence type="ECO:0000313" key="2">
    <source>
        <dbReference type="Proteomes" id="UP001189429"/>
    </source>
</evidence>
<comment type="caution">
    <text evidence="1">The sequence shown here is derived from an EMBL/GenBank/DDBJ whole genome shotgun (WGS) entry which is preliminary data.</text>
</comment>
<gene>
    <name evidence="1" type="ORF">PCOR1329_LOCUS43160</name>
</gene>
<dbReference type="EMBL" id="CAUYUJ010015183">
    <property type="protein sequence ID" value="CAK0850868.1"/>
    <property type="molecule type" value="Genomic_DNA"/>
</dbReference>
<sequence>MGTACCRHSQVSRAIERPGADEPNVFLSLQLTKAAERRRTHWVGTAVPVQSIRASAPPFNNPQKIDLTSSITLIDVPVFGPTIPRVAMSIFKMADVCKLAAELALPIPKDKLNTFVQAKMVKVHEMIKAAREEPTLAEGQKAAIDNVESFAKEFEVLTPADVPDLDAWDAFLGKHFEKGWEQRLHFDRILGIFGFEEEAAAKLRKMEYVWPDGEKVSFEQHSLRWLSKAFAAYGPPGPVTDIVNLVFAMMPAPTEQVDQGVVEEMVEKFRRKLESKDFSDLWIPSHFGMDAETDDSLCWVILEYIHRARGSRLNMLVQLPTDSTLDAIAAEISKAANREVLRDPDSMNAKAVKKYWESTE</sequence>
<dbReference type="Proteomes" id="UP001189429">
    <property type="component" value="Unassembled WGS sequence"/>
</dbReference>
<organism evidence="1 2">
    <name type="scientific">Prorocentrum cordatum</name>
    <dbReference type="NCBI Taxonomy" id="2364126"/>
    <lineage>
        <taxon>Eukaryota</taxon>
        <taxon>Sar</taxon>
        <taxon>Alveolata</taxon>
        <taxon>Dinophyceae</taxon>
        <taxon>Prorocentrales</taxon>
        <taxon>Prorocentraceae</taxon>
        <taxon>Prorocentrum</taxon>
    </lineage>
</organism>
<proteinExistence type="predicted"/>
<accession>A0ABN9TX27</accession>
<evidence type="ECO:0000313" key="1">
    <source>
        <dbReference type="EMBL" id="CAK0850868.1"/>
    </source>
</evidence>
<keyword evidence="2" id="KW-1185">Reference proteome</keyword>